<sequence length="59" mass="6376">MCNAGARSFGMEEASNTIEEAITKTTAKIDAATREETSGKFWNVIDGTESRATLAMEMT</sequence>
<reference evidence="1 2" key="1">
    <citation type="submission" date="2024-07" db="EMBL/GenBank/DDBJ databases">
        <title>Section-level genome sequencing and comparative genomics of Aspergillus sections Usti and Cavernicolus.</title>
        <authorList>
            <consortium name="Lawrence Berkeley National Laboratory"/>
            <person name="Nybo J.L."/>
            <person name="Vesth T.C."/>
            <person name="Theobald S."/>
            <person name="Frisvad J.C."/>
            <person name="Larsen T.O."/>
            <person name="Kjaerboelling I."/>
            <person name="Rothschild-Mancinelli K."/>
            <person name="Lyhne E.K."/>
            <person name="Kogle M.E."/>
            <person name="Barry K."/>
            <person name="Clum A."/>
            <person name="Na H."/>
            <person name="Ledsgaard L."/>
            <person name="Lin J."/>
            <person name="Lipzen A."/>
            <person name="Kuo A."/>
            <person name="Riley R."/>
            <person name="Mondo S."/>
            <person name="LaButti K."/>
            <person name="Haridas S."/>
            <person name="Pangalinan J."/>
            <person name="Salamov A.A."/>
            <person name="Simmons B.A."/>
            <person name="Magnuson J.K."/>
            <person name="Chen J."/>
            <person name="Drula E."/>
            <person name="Henrissat B."/>
            <person name="Wiebenga A."/>
            <person name="Lubbers R.J."/>
            <person name="Gomes A.C."/>
            <person name="Macurrencykelacurrency M.R."/>
            <person name="Stajich J."/>
            <person name="Grigoriev I.V."/>
            <person name="Mortensen U.H."/>
            <person name="De vries R.P."/>
            <person name="Baker S.E."/>
            <person name="Andersen M.R."/>
        </authorList>
    </citation>
    <scope>NUCLEOTIDE SEQUENCE [LARGE SCALE GENOMIC DNA]</scope>
    <source>
        <strain evidence="1 2">CBS 756.74</strain>
    </source>
</reference>
<comment type="caution">
    <text evidence="1">The sequence shown here is derived from an EMBL/GenBank/DDBJ whole genome shotgun (WGS) entry which is preliminary data.</text>
</comment>
<keyword evidence="2" id="KW-1185">Reference proteome</keyword>
<gene>
    <name evidence="1" type="ORF">BJX68DRAFT_268406</name>
</gene>
<dbReference type="GeneID" id="98161249"/>
<evidence type="ECO:0000313" key="2">
    <source>
        <dbReference type="Proteomes" id="UP001610444"/>
    </source>
</evidence>
<name>A0ABR4K4U8_9EURO</name>
<proteinExistence type="predicted"/>
<dbReference type="EMBL" id="JBFXLR010000030">
    <property type="protein sequence ID" value="KAL2847106.1"/>
    <property type="molecule type" value="Genomic_DNA"/>
</dbReference>
<protein>
    <submittedName>
        <fullName evidence="1">Uncharacterized protein</fullName>
    </submittedName>
</protein>
<organism evidence="1 2">
    <name type="scientific">Aspergillus pseudodeflectus</name>
    <dbReference type="NCBI Taxonomy" id="176178"/>
    <lineage>
        <taxon>Eukaryota</taxon>
        <taxon>Fungi</taxon>
        <taxon>Dikarya</taxon>
        <taxon>Ascomycota</taxon>
        <taxon>Pezizomycotina</taxon>
        <taxon>Eurotiomycetes</taxon>
        <taxon>Eurotiomycetidae</taxon>
        <taxon>Eurotiales</taxon>
        <taxon>Aspergillaceae</taxon>
        <taxon>Aspergillus</taxon>
        <taxon>Aspergillus subgen. Nidulantes</taxon>
    </lineage>
</organism>
<dbReference type="Proteomes" id="UP001610444">
    <property type="component" value="Unassembled WGS sequence"/>
</dbReference>
<dbReference type="RefSeq" id="XP_070897553.1">
    <property type="nucleotide sequence ID" value="XM_071046085.1"/>
</dbReference>
<accession>A0ABR4K4U8</accession>
<evidence type="ECO:0000313" key="1">
    <source>
        <dbReference type="EMBL" id="KAL2847106.1"/>
    </source>
</evidence>